<keyword evidence="2" id="KW-0804">Transcription</keyword>
<dbReference type="SMART" id="SM00342">
    <property type="entry name" value="HTH_ARAC"/>
    <property type="match status" value="1"/>
</dbReference>
<proteinExistence type="predicted"/>
<dbReference type="PANTHER" id="PTHR43130">
    <property type="entry name" value="ARAC-FAMILY TRANSCRIPTIONAL REGULATOR"/>
    <property type="match status" value="1"/>
</dbReference>
<dbReference type="KEGG" id="cphy:B5808_01860"/>
<dbReference type="Gene3D" id="1.10.10.60">
    <property type="entry name" value="Homeodomain-like"/>
    <property type="match status" value="1"/>
</dbReference>
<dbReference type="InterPro" id="IPR052158">
    <property type="entry name" value="INH-QAR"/>
</dbReference>
<evidence type="ECO:0000256" key="2">
    <source>
        <dbReference type="ARBA" id="ARBA00023163"/>
    </source>
</evidence>
<evidence type="ECO:0000313" key="3">
    <source>
        <dbReference type="EMBL" id="ARJ04104.1"/>
    </source>
</evidence>
<dbReference type="PANTHER" id="PTHR43130:SF3">
    <property type="entry name" value="HTH-TYPE TRANSCRIPTIONAL REGULATOR RV1931C"/>
    <property type="match status" value="1"/>
</dbReference>
<dbReference type="EMBL" id="CP020715">
    <property type="protein sequence ID" value="ARJ04104.1"/>
    <property type="molecule type" value="Genomic_DNA"/>
</dbReference>
<dbReference type="InterPro" id="IPR002818">
    <property type="entry name" value="DJ-1/PfpI"/>
</dbReference>
<dbReference type="GO" id="GO:0003700">
    <property type="term" value="F:DNA-binding transcription factor activity"/>
    <property type="evidence" value="ECO:0007669"/>
    <property type="project" value="InterPro"/>
</dbReference>
<dbReference type="Proteomes" id="UP000192775">
    <property type="component" value="Chromosome"/>
</dbReference>
<dbReference type="PROSITE" id="PS01124">
    <property type="entry name" value="HTH_ARAC_FAMILY_2"/>
    <property type="match status" value="1"/>
</dbReference>
<reference evidence="3 4" key="1">
    <citation type="submission" date="2017-04" db="EMBL/GenBank/DDBJ databases">
        <authorList>
            <person name="Afonso C.L."/>
            <person name="Miller P.J."/>
            <person name="Scott M.A."/>
            <person name="Spackman E."/>
            <person name="Goraichik I."/>
            <person name="Dimitrov K.M."/>
            <person name="Suarez D.L."/>
            <person name="Swayne D.E."/>
        </authorList>
    </citation>
    <scope>NUCLEOTIDE SEQUENCE [LARGE SCALE GENOMIC DNA]</scope>
    <source>
        <strain evidence="4">XA(T)</strain>
    </source>
</reference>
<dbReference type="InterPro" id="IPR009057">
    <property type="entry name" value="Homeodomain-like_sf"/>
</dbReference>
<dbReference type="SUPFAM" id="SSF52317">
    <property type="entry name" value="Class I glutamine amidotransferase-like"/>
    <property type="match status" value="1"/>
</dbReference>
<dbReference type="InterPro" id="IPR018060">
    <property type="entry name" value="HTH_AraC"/>
</dbReference>
<dbReference type="Gene3D" id="3.40.50.880">
    <property type="match status" value="1"/>
</dbReference>
<sequence>MPAPEPTASAGHHVVVLAQDGVYPFELGIPSRIFGAAEAGYMVTVCSPTGGPFSTNAGFDVVPSAGAEALERADTVIVAPVDPRALRPSLSEELAGAMARIRPGARIASICTGGFTLAAAGMLEGRRATTHWQCEPVFRSWFPEVDLDDNVLFVDEGDLLTSAGAAAGIDLCLHLIRLDHGADVAARAARRCVVAPHREGGQAQFVERPIPEAGDASTAATREWALARLEEPLTITRLARHAHMSERTFVRRFREETGLPPRRWLTRQRLDLARRLLETTDLGIDAIATSVGYATATSLRHHLADALGVSPLTYRRTFQPAPERVTT</sequence>
<dbReference type="Pfam" id="PF12833">
    <property type="entry name" value="HTH_18"/>
    <property type="match status" value="1"/>
</dbReference>
<dbReference type="Pfam" id="PF01965">
    <property type="entry name" value="DJ-1_PfpI"/>
    <property type="match status" value="1"/>
</dbReference>
<protein>
    <submittedName>
        <fullName evidence="3">AraC family transcriptional regulator</fullName>
    </submittedName>
</protein>
<evidence type="ECO:0000256" key="1">
    <source>
        <dbReference type="ARBA" id="ARBA00023015"/>
    </source>
</evidence>
<dbReference type="InterPro" id="IPR029062">
    <property type="entry name" value="Class_I_gatase-like"/>
</dbReference>
<gene>
    <name evidence="3" type="ORF">B5808_01860</name>
</gene>
<dbReference type="AlphaFoldDB" id="A0A1X9LFZ4"/>
<organism evidence="3 4">
    <name type="scientific">Cnuibacter physcomitrellae</name>
    <dbReference type="NCBI Taxonomy" id="1619308"/>
    <lineage>
        <taxon>Bacteria</taxon>
        <taxon>Bacillati</taxon>
        <taxon>Actinomycetota</taxon>
        <taxon>Actinomycetes</taxon>
        <taxon>Micrococcales</taxon>
        <taxon>Microbacteriaceae</taxon>
        <taxon>Cnuibacter</taxon>
    </lineage>
</organism>
<name>A0A1X9LFZ4_9MICO</name>
<dbReference type="STRING" id="1619308.B5808_01860"/>
<evidence type="ECO:0000313" key="4">
    <source>
        <dbReference type="Proteomes" id="UP000192775"/>
    </source>
</evidence>
<accession>A0A1X9LFZ4</accession>
<keyword evidence="4" id="KW-1185">Reference proteome</keyword>
<dbReference type="SUPFAM" id="SSF46689">
    <property type="entry name" value="Homeodomain-like"/>
    <property type="match status" value="2"/>
</dbReference>
<dbReference type="RefSeq" id="WP_085017922.1">
    <property type="nucleotide sequence ID" value="NZ_BMHD01000001.1"/>
</dbReference>
<keyword evidence="1" id="KW-0805">Transcription regulation</keyword>
<dbReference type="CDD" id="cd03137">
    <property type="entry name" value="GATase1_AraC_1"/>
    <property type="match status" value="1"/>
</dbReference>
<dbReference type="GO" id="GO:0043565">
    <property type="term" value="F:sequence-specific DNA binding"/>
    <property type="evidence" value="ECO:0007669"/>
    <property type="project" value="InterPro"/>
</dbReference>